<evidence type="ECO:0000256" key="5">
    <source>
        <dbReference type="SAM" id="MobiDB-lite"/>
    </source>
</evidence>
<dbReference type="VEuPathDB" id="TriTrypDB:TRSC58_02577"/>
<evidence type="ECO:0000313" key="8">
    <source>
        <dbReference type="Proteomes" id="UP000031737"/>
    </source>
</evidence>
<protein>
    <recommendedName>
        <fullName evidence="6">ATP-grasp domain-containing protein</fullName>
    </recommendedName>
</protein>
<sequence length="724" mass="80183">MRTTAETTQGDVRHRTLANLRRLGCPEETALRLTLRWGADIESCVQELHRRRRPCLIALDVSPRQGDYLCHVCQSMKPVDTTGLPCFRREHLDEPSSGYPSLTWDAVAKRINLGPQVEIFFLDVAAGIRSNRDYYEHYYQNEIIAGGYVDILAFITTVDGLVPLVDYLHARHFGRTPPYRLSAPRRPLALSSNGRGMMPASRPCGGGNRTRVTTSDSSAPQTPPRRTRVLFGNDPHTSVVQRQDKDGMQRTLKAHGLAHIRGAAGFNAADAKRWKQQQGIPFPVVIKPVSGAGSELMSVCYTDDEIDVAFALTCGLKTTQMTEASHMVLQEYIEGPEYVVNVVSYKGKHVVTDVWQSWKYPMSFCGTRPLPSVDGRLRNESQATGRSKFPAGRNSTVIMYDRIEFVHNLAQRDPGSEVRRVVAYTLQCLNALGMHQGCSHCEVRVDNRPGSSTLGMPILIELNPRVLGDTPRATSLVGYDQYILLMYLVLAAAVIPEEKCSLALASKSRDEKTNAEDVRDLFPWPPAPLLYTSLTTDVSCHVIFLRAEESSVVCNMGIRNIVALPTFGYFTRRRDFDNLGWLGTLTYVAKTVDLFSSPLACVLNGAEADLRRDVAYIRRVENKDFTALVPPLNAALELQLASQRLLSIPSTSCAQTEASGGADVAAEEKKLHPTYDASKYDAAVSEIVSFFTQPEIPLFVPLSYFIDLQVLGLEHLVLGATSTA</sequence>
<gene>
    <name evidence="7" type="ORF">TRSC58_02577</name>
</gene>
<evidence type="ECO:0000256" key="2">
    <source>
        <dbReference type="ARBA" id="ARBA00022741"/>
    </source>
</evidence>
<feature type="compositionally biased region" description="Polar residues" evidence="5">
    <location>
        <begin position="210"/>
        <end position="220"/>
    </location>
</feature>
<name>A0A061J4A5_TRYRA</name>
<dbReference type="Proteomes" id="UP000031737">
    <property type="component" value="Unassembled WGS sequence"/>
</dbReference>
<feature type="domain" description="ATP-grasp" evidence="6">
    <location>
        <begin position="249"/>
        <end position="490"/>
    </location>
</feature>
<dbReference type="Gene3D" id="3.30.470.20">
    <property type="entry name" value="ATP-grasp fold, B domain"/>
    <property type="match status" value="1"/>
</dbReference>
<dbReference type="SUPFAM" id="SSF56059">
    <property type="entry name" value="Glutathione synthetase ATP-binding domain-like"/>
    <property type="match status" value="1"/>
</dbReference>
<comment type="caution">
    <text evidence="7">The sequence shown here is derived from an EMBL/GenBank/DDBJ whole genome shotgun (WGS) entry which is preliminary data.</text>
</comment>
<dbReference type="GO" id="GO:0005524">
    <property type="term" value="F:ATP binding"/>
    <property type="evidence" value="ECO:0007669"/>
    <property type="project" value="UniProtKB-UniRule"/>
</dbReference>
<dbReference type="PANTHER" id="PTHR43585:SF2">
    <property type="entry name" value="ATP-GRASP ENZYME FSQD"/>
    <property type="match status" value="1"/>
</dbReference>
<evidence type="ECO:0000256" key="1">
    <source>
        <dbReference type="ARBA" id="ARBA00022598"/>
    </source>
</evidence>
<dbReference type="EMBL" id="AUPL01002577">
    <property type="protein sequence ID" value="ESL09699.1"/>
    <property type="molecule type" value="Genomic_DNA"/>
</dbReference>
<evidence type="ECO:0000256" key="3">
    <source>
        <dbReference type="ARBA" id="ARBA00022840"/>
    </source>
</evidence>
<dbReference type="PROSITE" id="PS50975">
    <property type="entry name" value="ATP_GRASP"/>
    <property type="match status" value="1"/>
</dbReference>
<organism evidence="7 8">
    <name type="scientific">Trypanosoma rangeli SC58</name>
    <dbReference type="NCBI Taxonomy" id="429131"/>
    <lineage>
        <taxon>Eukaryota</taxon>
        <taxon>Discoba</taxon>
        <taxon>Euglenozoa</taxon>
        <taxon>Kinetoplastea</taxon>
        <taxon>Metakinetoplastina</taxon>
        <taxon>Trypanosomatida</taxon>
        <taxon>Trypanosomatidae</taxon>
        <taxon>Trypanosoma</taxon>
        <taxon>Herpetosoma</taxon>
    </lineage>
</organism>
<dbReference type="InterPro" id="IPR011761">
    <property type="entry name" value="ATP-grasp"/>
</dbReference>
<dbReference type="PANTHER" id="PTHR43585">
    <property type="entry name" value="FUMIPYRROLE BIOSYNTHESIS PROTEIN C"/>
    <property type="match status" value="1"/>
</dbReference>
<evidence type="ECO:0000256" key="4">
    <source>
        <dbReference type="PROSITE-ProRule" id="PRU00409"/>
    </source>
</evidence>
<evidence type="ECO:0000259" key="6">
    <source>
        <dbReference type="PROSITE" id="PS50975"/>
    </source>
</evidence>
<dbReference type="Pfam" id="PF13535">
    <property type="entry name" value="ATP-grasp_4"/>
    <property type="match status" value="1"/>
</dbReference>
<dbReference type="GO" id="GO:0046872">
    <property type="term" value="F:metal ion binding"/>
    <property type="evidence" value="ECO:0007669"/>
    <property type="project" value="InterPro"/>
</dbReference>
<feature type="region of interest" description="Disordered" evidence="5">
    <location>
        <begin position="190"/>
        <end position="232"/>
    </location>
</feature>
<keyword evidence="1" id="KW-0436">Ligase</keyword>
<dbReference type="GO" id="GO:0016874">
    <property type="term" value="F:ligase activity"/>
    <property type="evidence" value="ECO:0007669"/>
    <property type="project" value="UniProtKB-KW"/>
</dbReference>
<evidence type="ECO:0000313" key="7">
    <source>
        <dbReference type="EMBL" id="ESL09699.1"/>
    </source>
</evidence>
<keyword evidence="8" id="KW-1185">Reference proteome</keyword>
<dbReference type="OrthoDB" id="434648at2759"/>
<accession>A0A061J4A5</accession>
<reference evidence="7 8" key="1">
    <citation type="submission" date="2013-07" db="EMBL/GenBank/DDBJ databases">
        <authorList>
            <person name="Stoco P.H."/>
            <person name="Wagner G."/>
            <person name="Gerber A."/>
            <person name="Zaha A."/>
            <person name="Thompson C."/>
            <person name="Bartholomeu D.C."/>
            <person name="Luckemeyer D.D."/>
            <person name="Bahia D."/>
            <person name="Loreto E."/>
            <person name="Prestes E.B."/>
            <person name="Lima F.M."/>
            <person name="Rodrigues-Luiz G."/>
            <person name="Vallejo G.A."/>
            <person name="Filho J.F."/>
            <person name="Monteiro K.M."/>
            <person name="Tyler K.M."/>
            <person name="de Almeida L.G."/>
            <person name="Ortiz M.F."/>
            <person name="Siervo M.A."/>
            <person name="de Moraes M.H."/>
            <person name="Cunha O.L."/>
            <person name="Mendonca-Neto R."/>
            <person name="Silva R."/>
            <person name="Teixeira S.M."/>
            <person name="Murta S.M."/>
            <person name="Sincero T.C."/>
            <person name="Mendes T.A."/>
            <person name="Urmenyi T.P."/>
            <person name="Silva V.G."/>
            <person name="da Rocha W.D."/>
            <person name="Andersson B."/>
            <person name="Romanha A.J."/>
            <person name="Steindel M."/>
            <person name="de Vasconcelos A.T."/>
            <person name="Grisard E.C."/>
        </authorList>
    </citation>
    <scope>NUCLEOTIDE SEQUENCE [LARGE SCALE GENOMIC DNA]</scope>
    <source>
        <strain evidence="7 8">SC58</strain>
    </source>
</reference>
<dbReference type="InterPro" id="IPR052032">
    <property type="entry name" value="ATP-dep_AA_Ligase"/>
</dbReference>
<keyword evidence="3 4" id="KW-0067">ATP-binding</keyword>
<keyword evidence="2 4" id="KW-0547">Nucleotide-binding</keyword>
<dbReference type="AlphaFoldDB" id="A0A061J4A5"/>
<proteinExistence type="predicted"/>